<dbReference type="Gene3D" id="3.40.50.2300">
    <property type="match status" value="2"/>
</dbReference>
<evidence type="ECO:0000256" key="2">
    <source>
        <dbReference type="ARBA" id="ARBA00022729"/>
    </source>
</evidence>
<evidence type="ECO:0000256" key="1">
    <source>
        <dbReference type="ARBA" id="ARBA00010062"/>
    </source>
</evidence>
<dbReference type="InterPro" id="IPR051010">
    <property type="entry name" value="BCAA_transport"/>
</dbReference>
<protein>
    <submittedName>
        <fullName evidence="6">ABC transporter substrate-binding protein</fullName>
    </submittedName>
</protein>
<dbReference type="SUPFAM" id="SSF53822">
    <property type="entry name" value="Periplasmic binding protein-like I"/>
    <property type="match status" value="1"/>
</dbReference>
<dbReference type="GO" id="GO:0006865">
    <property type="term" value="P:amino acid transport"/>
    <property type="evidence" value="ECO:0007669"/>
    <property type="project" value="UniProtKB-KW"/>
</dbReference>
<evidence type="ECO:0000256" key="4">
    <source>
        <dbReference type="SAM" id="SignalP"/>
    </source>
</evidence>
<dbReference type="InterPro" id="IPR028081">
    <property type="entry name" value="Leu-bd"/>
</dbReference>
<dbReference type="PANTHER" id="PTHR30483:SF6">
    <property type="entry name" value="PERIPLASMIC BINDING PROTEIN OF ABC TRANSPORTER FOR NATURAL AMINO ACIDS"/>
    <property type="match status" value="1"/>
</dbReference>
<dbReference type="RefSeq" id="WP_160382960.1">
    <property type="nucleotide sequence ID" value="NZ_WNXQ01000006.1"/>
</dbReference>
<comment type="similarity">
    <text evidence="1">Belongs to the leucine-binding protein family.</text>
</comment>
<keyword evidence="2 4" id="KW-0732">Signal</keyword>
<dbReference type="EMBL" id="WNXQ01000006">
    <property type="protein sequence ID" value="MWB78744.1"/>
    <property type="molecule type" value="Genomic_DNA"/>
</dbReference>
<evidence type="ECO:0000259" key="5">
    <source>
        <dbReference type="Pfam" id="PF13458"/>
    </source>
</evidence>
<dbReference type="PANTHER" id="PTHR30483">
    <property type="entry name" value="LEUCINE-SPECIFIC-BINDING PROTEIN"/>
    <property type="match status" value="1"/>
</dbReference>
<feature type="domain" description="Leucine-binding protein" evidence="5">
    <location>
        <begin position="28"/>
        <end position="364"/>
    </location>
</feature>
<keyword evidence="7" id="KW-1185">Reference proteome</keyword>
<keyword evidence="3" id="KW-0029">Amino-acid transport</keyword>
<dbReference type="InterPro" id="IPR028082">
    <property type="entry name" value="Peripla_BP_I"/>
</dbReference>
<reference evidence="6 7" key="1">
    <citation type="submission" date="2019-11" db="EMBL/GenBank/DDBJ databases">
        <title>Pseudooceanicola pacifica sp. nov., isolated from deep-sea sediment of the Pacific Ocean.</title>
        <authorList>
            <person name="Lyu L."/>
        </authorList>
    </citation>
    <scope>NUCLEOTIDE SEQUENCE [LARGE SCALE GENOMIC DNA]</scope>
    <source>
        <strain evidence="6 7">216_PA32_1</strain>
    </source>
</reference>
<name>A0A844W7J8_9RHOB</name>
<feature type="chain" id="PRO_5032410504" evidence="4">
    <location>
        <begin position="24"/>
        <end position="376"/>
    </location>
</feature>
<evidence type="ECO:0000256" key="3">
    <source>
        <dbReference type="ARBA" id="ARBA00022970"/>
    </source>
</evidence>
<gene>
    <name evidence="6" type="ORF">GLS40_11955</name>
</gene>
<feature type="signal peptide" evidence="4">
    <location>
        <begin position="1"/>
        <end position="23"/>
    </location>
</feature>
<proteinExistence type="inferred from homology"/>
<dbReference type="Pfam" id="PF13458">
    <property type="entry name" value="Peripla_BP_6"/>
    <property type="match status" value="1"/>
</dbReference>
<evidence type="ECO:0000313" key="7">
    <source>
        <dbReference type="Proteomes" id="UP000443843"/>
    </source>
</evidence>
<keyword evidence="3" id="KW-0813">Transport</keyword>
<accession>A0A844W7J8</accession>
<dbReference type="Proteomes" id="UP000443843">
    <property type="component" value="Unassembled WGS sequence"/>
</dbReference>
<evidence type="ECO:0000313" key="6">
    <source>
        <dbReference type="EMBL" id="MWB78744.1"/>
    </source>
</evidence>
<organism evidence="6 7">
    <name type="scientific">Pseudooceanicola pacificus</name>
    <dbReference type="NCBI Taxonomy" id="2676438"/>
    <lineage>
        <taxon>Bacteria</taxon>
        <taxon>Pseudomonadati</taxon>
        <taxon>Pseudomonadota</taxon>
        <taxon>Alphaproteobacteria</taxon>
        <taxon>Rhodobacterales</taxon>
        <taxon>Paracoccaceae</taxon>
        <taxon>Pseudooceanicola</taxon>
    </lineage>
</organism>
<dbReference type="AlphaFoldDB" id="A0A844W7J8"/>
<comment type="caution">
    <text evidence="6">The sequence shown here is derived from an EMBL/GenBank/DDBJ whole genome shotgun (WGS) entry which is preliminary data.</text>
</comment>
<sequence>MLNKLKFAGAVAVLTGLALPAMAKDHVIGALFPLSGPNAVYGDVFMAGSDLAVEHINADGMLSGPMSIAYEDSQGLPQPAVVGMTKLVNVTGVPYTLSAFTGVSKAISTLGQRNHVVAVNGGGVGPDLAALGEYFWNVIPLVNLEVRAVVPYLTGEMGLKRMVLVYIDDPFGQAIQSELGSAFEGTDAELVEVLSVPVTAQQFSGVAAKVRSAKPDVVYIASYGAQQLQIVKQLRDNGVDAQIVSYSGYITPDALALPQSEGIVVTGQAVDYASDDPVTKRFVTDFKAKFDKDPTAYNVNYYNATLLYGLLAHALEQEGKDVTGENLLAKRLEMKTFDLVGGTVSFQDNGTLLSPIEVKQIKDGKTVTLSTVQIGG</sequence>